<dbReference type="SUPFAM" id="SSF53474">
    <property type="entry name" value="alpha/beta-Hydrolases"/>
    <property type="match status" value="1"/>
</dbReference>
<reference evidence="3 4" key="1">
    <citation type="submission" date="2020-10" db="EMBL/GenBank/DDBJ databases">
        <title>Connecting structure to function with the recovery of over 1000 high-quality activated sludge metagenome-assembled genomes encoding full-length rRNA genes using long-read sequencing.</title>
        <authorList>
            <person name="Singleton C.M."/>
            <person name="Petriglieri F."/>
            <person name="Kristensen J.M."/>
            <person name="Kirkegaard R.H."/>
            <person name="Michaelsen T.Y."/>
            <person name="Andersen M.H."/>
            <person name="Karst S.M."/>
            <person name="Dueholm M.S."/>
            <person name="Nielsen P.H."/>
            <person name="Albertsen M."/>
        </authorList>
    </citation>
    <scope>NUCLEOTIDE SEQUENCE [LARGE SCALE GENOMIC DNA]</scope>
    <source>
        <strain evidence="3">Ribe_18-Q3-R11-54_MAXAC.273</strain>
    </source>
</reference>
<dbReference type="Proteomes" id="UP000808337">
    <property type="component" value="Unassembled WGS sequence"/>
</dbReference>
<dbReference type="PRINTS" id="PR00111">
    <property type="entry name" value="ABHYDROLASE"/>
</dbReference>
<evidence type="ECO:0000313" key="3">
    <source>
        <dbReference type="EMBL" id="MBK9982742.1"/>
    </source>
</evidence>
<dbReference type="GO" id="GO:0016787">
    <property type="term" value="F:hydrolase activity"/>
    <property type="evidence" value="ECO:0007669"/>
    <property type="project" value="UniProtKB-KW"/>
</dbReference>
<protein>
    <submittedName>
        <fullName evidence="3">Alpha/beta fold hydrolase</fullName>
    </submittedName>
</protein>
<dbReference type="EMBL" id="JADKGY010000006">
    <property type="protein sequence ID" value="MBK9982742.1"/>
    <property type="molecule type" value="Genomic_DNA"/>
</dbReference>
<dbReference type="Pfam" id="PF00561">
    <property type="entry name" value="Abhydrolase_1"/>
    <property type="match status" value="1"/>
</dbReference>
<dbReference type="Gene3D" id="3.40.50.1820">
    <property type="entry name" value="alpha/beta hydrolase"/>
    <property type="match status" value="1"/>
</dbReference>
<feature type="domain" description="AB hydrolase-1" evidence="2">
    <location>
        <begin position="12"/>
        <end position="241"/>
    </location>
</feature>
<gene>
    <name evidence="3" type="ORF">IPP15_10015</name>
</gene>
<accession>A0A9D7STC9</accession>
<sequence length="255" mass="29068">MKLNYKILGSGPPLIILHGLFGMLDNWRTIARMLEDKYQCILVDLRNHGRSPHDDEMNYQVMTEDLLELMNDLHIEHTYMMGHSMGGKVAMLFALNYPEKVDKLIVVDISPKKYPFHHGVEIEAIESIHPSSLKSRNEAEDLLTEKLGSDQATIQFLMKNLSRLPDDGFEWKANMPVLIANYDKLMEGIVTSDIFDKPVLFIRGLRSDSVRDEDWPAILALFPKARLSTISNAGHWVHADQPEVLKNEVLAFIDG</sequence>
<evidence type="ECO:0000259" key="2">
    <source>
        <dbReference type="Pfam" id="PF00561"/>
    </source>
</evidence>
<dbReference type="InterPro" id="IPR000073">
    <property type="entry name" value="AB_hydrolase_1"/>
</dbReference>
<dbReference type="PANTHER" id="PTHR46118:SF4">
    <property type="entry name" value="PROTEIN ABHD11"/>
    <property type="match status" value="1"/>
</dbReference>
<dbReference type="AlphaFoldDB" id="A0A9D7STC9"/>
<evidence type="ECO:0000256" key="1">
    <source>
        <dbReference type="ARBA" id="ARBA00022801"/>
    </source>
</evidence>
<proteinExistence type="predicted"/>
<organism evidence="3 4">
    <name type="scientific">Candidatus Opimibacter skivensis</name>
    <dbReference type="NCBI Taxonomy" id="2982028"/>
    <lineage>
        <taxon>Bacteria</taxon>
        <taxon>Pseudomonadati</taxon>
        <taxon>Bacteroidota</taxon>
        <taxon>Saprospiria</taxon>
        <taxon>Saprospirales</taxon>
        <taxon>Saprospiraceae</taxon>
        <taxon>Candidatus Opimibacter</taxon>
    </lineage>
</organism>
<keyword evidence="1 3" id="KW-0378">Hydrolase</keyword>
<dbReference type="InterPro" id="IPR029058">
    <property type="entry name" value="AB_hydrolase_fold"/>
</dbReference>
<name>A0A9D7STC9_9BACT</name>
<comment type="caution">
    <text evidence="3">The sequence shown here is derived from an EMBL/GenBank/DDBJ whole genome shotgun (WGS) entry which is preliminary data.</text>
</comment>
<dbReference type="PANTHER" id="PTHR46118">
    <property type="entry name" value="PROTEIN ABHD11"/>
    <property type="match status" value="1"/>
</dbReference>
<evidence type="ECO:0000313" key="4">
    <source>
        <dbReference type="Proteomes" id="UP000808337"/>
    </source>
</evidence>